<sequence length="494" mass="55787">MGPLRFNQTINCLIMSSLAIFVVFRTAPVNSLATRANFGGVEMKFVAIHNPPFDIFIRGPNGTFTVRGVALNIINWMSRYYNFKVTLVAVNETLVEKFGTNEAAYHQLIEEKDIDGIICAFGLTLDRMKRMDYTSSFSWVDGFSLVVPRPGEESRLFAFTGPFQPTVWLFILISLMFIVGVMAVFTWFYKNPSFSNYKDISITNRKEDNTMMNPGRNRISSYVSSYLIYVVNILTNQGCREAFDRHSFRILAGFWLLGAMVLVNSYSGIVISSLTVPKMKPPIESLEDLASNKEIGIVLRHDMTMGIQILGAASGVYKVLGDKARLDPKQVVGDAFKLNKMLETGKYAYPFIQTFNTWFVALQYKKDGRCRFHATKPLPVPHGYYFWLTKKGSSNTKLLSDGLIKLWESGITRFWTNSAIGLAKAAECFDSKRQKSSARQVPIRLYDLTSAFLILGIGLGLAILCFLIELIKSKFQQGRRQLMQLKGRGCIDLK</sequence>
<dbReference type="Gene3D" id="1.10.287.70">
    <property type="match status" value="1"/>
</dbReference>
<evidence type="ECO:0000256" key="10">
    <source>
        <dbReference type="SAM" id="SignalP"/>
    </source>
</evidence>
<evidence type="ECO:0000256" key="7">
    <source>
        <dbReference type="ARBA" id="ARBA00023170"/>
    </source>
</evidence>
<keyword evidence="10" id="KW-0732">Signal</keyword>
<dbReference type="Proteomes" id="UP001234178">
    <property type="component" value="Unassembled WGS sequence"/>
</dbReference>
<comment type="similarity">
    <text evidence="2">Belongs to the glutamate-gated ion channel (TC 1.A.10.1) family.</text>
</comment>
<evidence type="ECO:0000313" key="13">
    <source>
        <dbReference type="Proteomes" id="UP001234178"/>
    </source>
</evidence>
<feature type="signal peptide" evidence="10">
    <location>
        <begin position="1"/>
        <end position="19"/>
    </location>
</feature>
<evidence type="ECO:0000256" key="1">
    <source>
        <dbReference type="ARBA" id="ARBA00004651"/>
    </source>
</evidence>
<dbReference type="PANTHER" id="PTHR42643">
    <property type="entry name" value="IONOTROPIC RECEPTOR 20A-RELATED"/>
    <property type="match status" value="1"/>
</dbReference>
<feature type="chain" id="PRO_5046970533" description="Ionotropic glutamate receptor C-terminal domain-containing protein" evidence="10">
    <location>
        <begin position="20"/>
        <end position="494"/>
    </location>
</feature>
<keyword evidence="7" id="KW-0675">Receptor</keyword>
<keyword evidence="13" id="KW-1185">Reference proteome</keyword>
<keyword evidence="8" id="KW-0325">Glycoprotein</keyword>
<feature type="transmembrane region" description="Helical" evidence="9">
    <location>
        <begin position="451"/>
        <end position="471"/>
    </location>
</feature>
<feature type="transmembrane region" description="Helical" evidence="9">
    <location>
        <begin position="167"/>
        <end position="189"/>
    </location>
</feature>
<evidence type="ECO:0000256" key="3">
    <source>
        <dbReference type="ARBA" id="ARBA00022475"/>
    </source>
</evidence>
<dbReference type="InterPro" id="IPR052192">
    <property type="entry name" value="Insect_Ionotropic_Sensory_Rcpt"/>
</dbReference>
<gene>
    <name evidence="12" type="ORF">OUZ56_009188</name>
</gene>
<feature type="domain" description="Ionotropic glutamate receptor C-terminal" evidence="11">
    <location>
        <begin position="166"/>
        <end position="459"/>
    </location>
</feature>
<dbReference type="SUPFAM" id="SSF53850">
    <property type="entry name" value="Periplasmic binding protein-like II"/>
    <property type="match status" value="1"/>
</dbReference>
<keyword evidence="6 9" id="KW-0472">Membrane</keyword>
<accession>A0ABR0AFL9</accession>
<comment type="caution">
    <text evidence="12">The sequence shown here is derived from an EMBL/GenBank/DDBJ whole genome shotgun (WGS) entry which is preliminary data.</text>
</comment>
<evidence type="ECO:0000256" key="4">
    <source>
        <dbReference type="ARBA" id="ARBA00022692"/>
    </source>
</evidence>
<evidence type="ECO:0000256" key="8">
    <source>
        <dbReference type="ARBA" id="ARBA00023180"/>
    </source>
</evidence>
<keyword evidence="3" id="KW-1003">Cell membrane</keyword>
<dbReference type="Pfam" id="PF00060">
    <property type="entry name" value="Lig_chan"/>
    <property type="match status" value="1"/>
</dbReference>
<evidence type="ECO:0000256" key="9">
    <source>
        <dbReference type="SAM" id="Phobius"/>
    </source>
</evidence>
<keyword evidence="4 9" id="KW-0812">Transmembrane</keyword>
<dbReference type="PANTHER" id="PTHR42643:SF24">
    <property type="entry name" value="IONOTROPIC RECEPTOR 60A"/>
    <property type="match status" value="1"/>
</dbReference>
<name>A0ABR0AFL9_9CRUS</name>
<dbReference type="Gene3D" id="3.40.190.10">
    <property type="entry name" value="Periplasmic binding protein-like II"/>
    <property type="match status" value="1"/>
</dbReference>
<evidence type="ECO:0000256" key="2">
    <source>
        <dbReference type="ARBA" id="ARBA00008685"/>
    </source>
</evidence>
<reference evidence="12 13" key="1">
    <citation type="journal article" date="2023" name="Nucleic Acids Res.">
        <title>The hologenome of Daphnia magna reveals possible DNA methylation and microbiome-mediated evolution of the host genome.</title>
        <authorList>
            <person name="Chaturvedi A."/>
            <person name="Li X."/>
            <person name="Dhandapani V."/>
            <person name="Marshall H."/>
            <person name="Kissane S."/>
            <person name="Cuenca-Cambronero M."/>
            <person name="Asole G."/>
            <person name="Calvet F."/>
            <person name="Ruiz-Romero M."/>
            <person name="Marangio P."/>
            <person name="Guigo R."/>
            <person name="Rago D."/>
            <person name="Mirbahai L."/>
            <person name="Eastwood N."/>
            <person name="Colbourne J.K."/>
            <person name="Zhou J."/>
            <person name="Mallon E."/>
            <person name="Orsini L."/>
        </authorList>
    </citation>
    <scope>NUCLEOTIDE SEQUENCE [LARGE SCALE GENOMIC DNA]</scope>
    <source>
        <strain evidence="12">LRV0_1</strain>
    </source>
</reference>
<evidence type="ECO:0000256" key="6">
    <source>
        <dbReference type="ARBA" id="ARBA00023136"/>
    </source>
</evidence>
<dbReference type="InterPro" id="IPR001320">
    <property type="entry name" value="Iontro_rcpt_C"/>
</dbReference>
<comment type="subcellular location">
    <subcellularLocation>
        <location evidence="1">Cell membrane</location>
        <topology evidence="1">Multi-pass membrane protein</topology>
    </subcellularLocation>
</comment>
<evidence type="ECO:0000259" key="11">
    <source>
        <dbReference type="Pfam" id="PF00060"/>
    </source>
</evidence>
<evidence type="ECO:0000313" key="12">
    <source>
        <dbReference type="EMBL" id="KAK4023788.1"/>
    </source>
</evidence>
<organism evidence="12 13">
    <name type="scientific">Daphnia magna</name>
    <dbReference type="NCBI Taxonomy" id="35525"/>
    <lineage>
        <taxon>Eukaryota</taxon>
        <taxon>Metazoa</taxon>
        <taxon>Ecdysozoa</taxon>
        <taxon>Arthropoda</taxon>
        <taxon>Crustacea</taxon>
        <taxon>Branchiopoda</taxon>
        <taxon>Diplostraca</taxon>
        <taxon>Cladocera</taxon>
        <taxon>Anomopoda</taxon>
        <taxon>Daphniidae</taxon>
        <taxon>Daphnia</taxon>
    </lineage>
</organism>
<proteinExistence type="inferred from homology"/>
<keyword evidence="5 9" id="KW-1133">Transmembrane helix</keyword>
<protein>
    <recommendedName>
        <fullName evidence="11">Ionotropic glutamate receptor C-terminal domain-containing protein</fullName>
    </recommendedName>
</protein>
<evidence type="ECO:0000256" key="5">
    <source>
        <dbReference type="ARBA" id="ARBA00022989"/>
    </source>
</evidence>
<feature type="transmembrane region" description="Helical" evidence="9">
    <location>
        <begin position="248"/>
        <end position="271"/>
    </location>
</feature>
<dbReference type="EMBL" id="JAOYFB010000037">
    <property type="protein sequence ID" value="KAK4023788.1"/>
    <property type="molecule type" value="Genomic_DNA"/>
</dbReference>